<evidence type="ECO:0000256" key="6">
    <source>
        <dbReference type="ARBA" id="ARBA00022687"/>
    </source>
</evidence>
<dbReference type="PRINTS" id="PR01349">
    <property type="entry name" value="WNTPROTEIN"/>
</dbReference>
<dbReference type="InterPro" id="IPR018161">
    <property type="entry name" value="Wnt_CS"/>
</dbReference>
<evidence type="ECO:0000256" key="10">
    <source>
        <dbReference type="SAM" id="SignalP"/>
    </source>
</evidence>
<evidence type="ECO:0000256" key="7">
    <source>
        <dbReference type="ARBA" id="ARBA00023157"/>
    </source>
</evidence>
<dbReference type="SMART" id="SM00097">
    <property type="entry name" value="WNT1"/>
    <property type="match status" value="1"/>
</dbReference>
<dbReference type="InterPro" id="IPR043158">
    <property type="entry name" value="Wnt_C"/>
</dbReference>
<evidence type="ECO:0000256" key="4">
    <source>
        <dbReference type="ARBA" id="ARBA00022525"/>
    </source>
</evidence>
<dbReference type="PANTHER" id="PTHR12027">
    <property type="entry name" value="WNT RELATED"/>
    <property type="match status" value="1"/>
</dbReference>
<dbReference type="InterPro" id="IPR005817">
    <property type="entry name" value="Wnt"/>
</dbReference>
<proteinExistence type="inferred from homology"/>
<evidence type="ECO:0000256" key="3">
    <source>
        <dbReference type="ARBA" id="ARBA00022473"/>
    </source>
</evidence>
<keyword evidence="3 9" id="KW-0217">Developmental protein</keyword>
<keyword evidence="4" id="KW-0964">Secreted</keyword>
<comment type="subcellular location">
    <subcellularLocation>
        <location evidence="1 9">Secreted</location>
        <location evidence="1 9">Extracellular space</location>
        <location evidence="1 9">Extracellular matrix</location>
    </subcellularLocation>
</comment>
<keyword evidence="6 9" id="KW-0879">Wnt signaling pathway</keyword>
<comment type="similarity">
    <text evidence="2 9">Belongs to the Wnt family.</text>
</comment>
<evidence type="ECO:0000256" key="2">
    <source>
        <dbReference type="ARBA" id="ARBA00005683"/>
    </source>
</evidence>
<feature type="chain" id="PRO_5045359570" description="Protein Wnt" evidence="10">
    <location>
        <begin position="20"/>
        <end position="336"/>
    </location>
</feature>
<dbReference type="PROSITE" id="PS51257">
    <property type="entry name" value="PROKAR_LIPOPROTEIN"/>
    <property type="match status" value="1"/>
</dbReference>
<dbReference type="Pfam" id="PF00110">
    <property type="entry name" value="wnt"/>
    <property type="match status" value="1"/>
</dbReference>
<dbReference type="PANTHER" id="PTHR12027:SF81">
    <property type="entry name" value="WNT INHIBITOR OF DORSAL PROTEIN"/>
    <property type="match status" value="1"/>
</dbReference>
<evidence type="ECO:0000313" key="11">
    <source>
        <dbReference type="EMBL" id="KAK6626528.1"/>
    </source>
</evidence>
<name>A0ABR1ASY3_POLSC</name>
<feature type="signal peptide" evidence="10">
    <location>
        <begin position="1"/>
        <end position="19"/>
    </location>
</feature>
<evidence type="ECO:0000256" key="8">
    <source>
        <dbReference type="ARBA" id="ARBA00023288"/>
    </source>
</evidence>
<accession>A0ABR1ASY3</accession>
<evidence type="ECO:0000256" key="9">
    <source>
        <dbReference type="RuleBase" id="RU003500"/>
    </source>
</evidence>
<evidence type="ECO:0000256" key="5">
    <source>
        <dbReference type="ARBA" id="ARBA00022530"/>
    </source>
</evidence>
<evidence type="ECO:0000313" key="12">
    <source>
        <dbReference type="Proteomes" id="UP001359485"/>
    </source>
</evidence>
<keyword evidence="10" id="KW-0732">Signal</keyword>
<dbReference type="PROSITE" id="PS00246">
    <property type="entry name" value="WNT1"/>
    <property type="match status" value="1"/>
</dbReference>
<gene>
    <name evidence="11" type="ORF">RUM44_009001</name>
</gene>
<dbReference type="CDD" id="cd19340">
    <property type="entry name" value="Wnt_Wnt8"/>
    <property type="match status" value="1"/>
</dbReference>
<reference evidence="11 12" key="1">
    <citation type="submission" date="2023-09" db="EMBL/GenBank/DDBJ databases">
        <title>Genomes of two closely related lineages of the louse Polyplax serrata with different host specificities.</title>
        <authorList>
            <person name="Martinu J."/>
            <person name="Tarabai H."/>
            <person name="Stefka J."/>
            <person name="Hypsa V."/>
        </authorList>
    </citation>
    <scope>NUCLEOTIDE SEQUENCE [LARGE SCALE GENOMIC DNA]</scope>
    <source>
        <strain evidence="11">98ZLc_SE</strain>
    </source>
</reference>
<comment type="function">
    <text evidence="9">Ligand for members of the frizzled family of seven transmembrane receptors.</text>
</comment>
<dbReference type="Gene3D" id="3.30.2460.20">
    <property type="match status" value="1"/>
</dbReference>
<keyword evidence="8" id="KW-0449">Lipoprotein</keyword>
<evidence type="ECO:0000256" key="1">
    <source>
        <dbReference type="ARBA" id="ARBA00004498"/>
    </source>
</evidence>
<sequence length="336" mass="37942">MLALKSLYFGLMLAGCVQTSSWSVRMSNVLKGNHLPVNLAVKENLGTGLKLAVSHCQRQFKWDPWNCPANVFSHGNRGWGSTKEFAYVAAITSAAVTYVITRNCSLGQIKGCGCNPNLNGQTEENFIWGECSDYPEYGEDITKKFLDDAEAGVDAHTYANLHNYGVGRDVVRKSMKKHCKCHGMSGSCTIQSCWMQMAPFEEIASQLRVRYDKAVRFDFEGDGRFAVGNSVSGNRIDEFPRAYTKNLLYVQKSPNYCRENNTTGWRGTKGRVCSRRREEGVTGPERRSCLNLCRRCGHDVRKKEQMVERNCNCSFKWCCEVKCERCIESVTEHFCS</sequence>
<dbReference type="EMBL" id="JAWJWF010000045">
    <property type="protein sequence ID" value="KAK6626528.1"/>
    <property type="molecule type" value="Genomic_DNA"/>
</dbReference>
<keyword evidence="5" id="KW-0272">Extracellular matrix</keyword>
<dbReference type="Proteomes" id="UP001359485">
    <property type="component" value="Unassembled WGS sequence"/>
</dbReference>
<organism evidence="11 12">
    <name type="scientific">Polyplax serrata</name>
    <name type="common">Common mouse louse</name>
    <dbReference type="NCBI Taxonomy" id="468196"/>
    <lineage>
        <taxon>Eukaryota</taxon>
        <taxon>Metazoa</taxon>
        <taxon>Ecdysozoa</taxon>
        <taxon>Arthropoda</taxon>
        <taxon>Hexapoda</taxon>
        <taxon>Insecta</taxon>
        <taxon>Pterygota</taxon>
        <taxon>Neoptera</taxon>
        <taxon>Paraneoptera</taxon>
        <taxon>Psocodea</taxon>
        <taxon>Troctomorpha</taxon>
        <taxon>Phthiraptera</taxon>
        <taxon>Anoplura</taxon>
        <taxon>Polyplacidae</taxon>
        <taxon>Polyplax</taxon>
    </lineage>
</organism>
<keyword evidence="7" id="KW-1015">Disulfide bond</keyword>
<comment type="caution">
    <text evidence="11">The sequence shown here is derived from an EMBL/GenBank/DDBJ whole genome shotgun (WGS) entry which is preliminary data.</text>
</comment>
<keyword evidence="12" id="KW-1185">Reference proteome</keyword>
<protein>
    <recommendedName>
        <fullName evidence="9">Protein Wnt</fullName>
    </recommendedName>
</protein>